<gene>
    <name evidence="2" type="ORF">LY79DRAFT_671576</name>
</gene>
<proteinExistence type="predicted"/>
<dbReference type="Proteomes" id="UP001230504">
    <property type="component" value="Unassembled WGS sequence"/>
</dbReference>
<keyword evidence="3" id="KW-1185">Reference proteome</keyword>
<comment type="caution">
    <text evidence="2">The sequence shown here is derived from an EMBL/GenBank/DDBJ whole genome shotgun (WGS) entry which is preliminary data.</text>
</comment>
<dbReference type="EMBL" id="JAHLJV010000052">
    <property type="protein sequence ID" value="KAK1580681.1"/>
    <property type="molecule type" value="Genomic_DNA"/>
</dbReference>
<dbReference type="GeneID" id="85448169"/>
<evidence type="ECO:0000313" key="2">
    <source>
        <dbReference type="EMBL" id="KAK1580681.1"/>
    </source>
</evidence>
<evidence type="ECO:0000313" key="3">
    <source>
        <dbReference type="Proteomes" id="UP001230504"/>
    </source>
</evidence>
<dbReference type="RefSeq" id="XP_060411698.1">
    <property type="nucleotide sequence ID" value="XM_060563929.1"/>
</dbReference>
<accession>A0AAD8PTW8</accession>
<reference evidence="2" key="1">
    <citation type="submission" date="2021-06" db="EMBL/GenBank/DDBJ databases">
        <title>Comparative genomics, transcriptomics and evolutionary studies reveal genomic signatures of adaptation to plant cell wall in hemibiotrophic fungi.</title>
        <authorList>
            <consortium name="DOE Joint Genome Institute"/>
            <person name="Baroncelli R."/>
            <person name="Diaz J.F."/>
            <person name="Benocci T."/>
            <person name="Peng M."/>
            <person name="Battaglia E."/>
            <person name="Haridas S."/>
            <person name="Andreopoulos W."/>
            <person name="Labutti K."/>
            <person name="Pangilinan J."/>
            <person name="Floch G.L."/>
            <person name="Makela M.R."/>
            <person name="Henrissat B."/>
            <person name="Grigoriev I.V."/>
            <person name="Crouch J.A."/>
            <person name="De Vries R.P."/>
            <person name="Sukno S.A."/>
            <person name="Thon M.R."/>
        </authorList>
    </citation>
    <scope>NUCLEOTIDE SEQUENCE</scope>
    <source>
        <strain evidence="2">CBS 125086</strain>
    </source>
</reference>
<sequence>MPPPWHPRPAPPAPPRLRVPLPGTVPAVAAAATAKATDNFPRTPRPTSMLGGLIRPVTSAYGFHRKRPEVTHSTLASMREQPLERLQRATKLPKIANKPVGAAETRVADDPVSLREADTGPQTTYSKPPVTV</sequence>
<name>A0AAD8PTW8_9PEZI</name>
<evidence type="ECO:0000256" key="1">
    <source>
        <dbReference type="SAM" id="MobiDB-lite"/>
    </source>
</evidence>
<protein>
    <submittedName>
        <fullName evidence="2">Uncharacterized protein</fullName>
    </submittedName>
</protein>
<feature type="compositionally biased region" description="Basic and acidic residues" evidence="1">
    <location>
        <begin position="106"/>
        <end position="118"/>
    </location>
</feature>
<feature type="region of interest" description="Disordered" evidence="1">
    <location>
        <begin position="89"/>
        <end position="132"/>
    </location>
</feature>
<dbReference type="AlphaFoldDB" id="A0AAD8PTW8"/>
<organism evidence="2 3">
    <name type="scientific">Colletotrichum navitas</name>
    <dbReference type="NCBI Taxonomy" id="681940"/>
    <lineage>
        <taxon>Eukaryota</taxon>
        <taxon>Fungi</taxon>
        <taxon>Dikarya</taxon>
        <taxon>Ascomycota</taxon>
        <taxon>Pezizomycotina</taxon>
        <taxon>Sordariomycetes</taxon>
        <taxon>Hypocreomycetidae</taxon>
        <taxon>Glomerellales</taxon>
        <taxon>Glomerellaceae</taxon>
        <taxon>Colletotrichum</taxon>
        <taxon>Colletotrichum graminicola species complex</taxon>
    </lineage>
</organism>